<sequence length="96" mass="10562">MYHVGDDGTRHYGATPEERMDAERRHDRIRSAAHSSLEALEAMLEMYLANAKLGDWGYHNKEEAPEVIQARAAIALAKGAQSSGNPGQVKTQEPNS</sequence>
<organism evidence="2">
    <name type="scientific">marine sediment metagenome</name>
    <dbReference type="NCBI Taxonomy" id="412755"/>
    <lineage>
        <taxon>unclassified sequences</taxon>
        <taxon>metagenomes</taxon>
        <taxon>ecological metagenomes</taxon>
    </lineage>
</organism>
<protein>
    <submittedName>
        <fullName evidence="2">Uncharacterized protein</fullName>
    </submittedName>
</protein>
<feature type="region of interest" description="Disordered" evidence="1">
    <location>
        <begin position="1"/>
        <end position="24"/>
    </location>
</feature>
<dbReference type="AlphaFoldDB" id="X0WZK9"/>
<proteinExistence type="predicted"/>
<reference evidence="2" key="1">
    <citation type="journal article" date="2014" name="Front. Microbiol.">
        <title>High frequency of phylogenetically diverse reductive dehalogenase-homologous genes in deep subseafloor sedimentary metagenomes.</title>
        <authorList>
            <person name="Kawai M."/>
            <person name="Futagami T."/>
            <person name="Toyoda A."/>
            <person name="Takaki Y."/>
            <person name="Nishi S."/>
            <person name="Hori S."/>
            <person name="Arai W."/>
            <person name="Tsubouchi T."/>
            <person name="Morono Y."/>
            <person name="Uchiyama I."/>
            <person name="Ito T."/>
            <person name="Fujiyama A."/>
            <person name="Inagaki F."/>
            <person name="Takami H."/>
        </authorList>
    </citation>
    <scope>NUCLEOTIDE SEQUENCE</scope>
    <source>
        <strain evidence="2">Expedition CK06-06</strain>
    </source>
</reference>
<evidence type="ECO:0000256" key="1">
    <source>
        <dbReference type="SAM" id="MobiDB-lite"/>
    </source>
</evidence>
<dbReference type="EMBL" id="BARS01043114">
    <property type="protein sequence ID" value="GAG36155.1"/>
    <property type="molecule type" value="Genomic_DNA"/>
</dbReference>
<evidence type="ECO:0000313" key="2">
    <source>
        <dbReference type="EMBL" id="GAG36155.1"/>
    </source>
</evidence>
<gene>
    <name evidence="2" type="ORF">S01H1_65324</name>
</gene>
<accession>X0WZK9</accession>
<comment type="caution">
    <text evidence="2">The sequence shown here is derived from an EMBL/GenBank/DDBJ whole genome shotgun (WGS) entry which is preliminary data.</text>
</comment>
<name>X0WZK9_9ZZZZ</name>